<reference evidence="10 11" key="1">
    <citation type="submission" date="2021-01" db="EMBL/GenBank/DDBJ databases">
        <title>Genomic Encyclopedia of Type Strains, Phase IV (KMG-IV): sequencing the most valuable type-strain genomes for metagenomic binning, comparative biology and taxonomic classification.</title>
        <authorList>
            <person name="Goeker M."/>
        </authorList>
    </citation>
    <scope>NUCLEOTIDE SEQUENCE [LARGE SCALE GENOMIC DNA]</scope>
    <source>
        <strain evidence="10 11">DSM 28236</strain>
    </source>
</reference>
<keyword evidence="7" id="KW-0315">Glutamine amidotransferase</keyword>
<dbReference type="PIRSF" id="PIRSF001589">
    <property type="entry name" value="Asn_synthetase_glu-h"/>
    <property type="match status" value="1"/>
</dbReference>
<sequence length="616" mass="70536">MCGITGWIDWSKDLRYESETIHQMAKSIEHRGPDDLNTWVSPRAAFGHTRLIVVDPNGGMQPMQKSMNGQTYTMVYNGELYNTEDIRRTLLELGHTFKGHSDTEVLLSSYIEWGEDCLEKFNGIFAFAIWDETKQKLFAARDRLGVKPFFYRESNGSLLFGSELKAILTHPDVEAVVDREGLSEVFGLGPSKTPGHGVYKGINDLRPAHALIYTKNGLKVWRYWNVQSREHLEDIDETVAYVKALFTDAVTRQLYADVPVATFLSGGVDSSAITSVAASVFRQKDQWPLDTYSIDYQENDKYFKSDKFLPNADGAYIRMASQFLGTSHHNLVIDNESLVNYLKKAIHIRDMPGYADVDASLLWFCEGIKRGATVALSGECADEIFGGYPWFHSPETSAKEGFPWMRSTEARQALLNDKWQNRLKLKEYSLGRFEETIKETPRLEGETGIDASRRELFYLNMIWFMTALLDRKDRMSMGASLEVRVPFADHRLVEYVWNIPWEMKMLNGREKGILRKALEGMLPEEVLYRKKSPYPKTYHPKYTEAVTKWLKDIINDPSAPLLELVDKNRVQEIADSGGAAFKVPWFGQLMSGPQLIAHLAQMNYWLEEYHVKIEEC</sequence>
<keyword evidence="11" id="KW-1185">Reference proteome</keyword>
<evidence type="ECO:0000256" key="5">
    <source>
        <dbReference type="ARBA" id="ARBA00022840"/>
    </source>
</evidence>
<evidence type="ECO:0000256" key="3">
    <source>
        <dbReference type="ARBA" id="ARBA00012737"/>
    </source>
</evidence>
<proteinExistence type="inferred from homology"/>
<gene>
    <name evidence="10" type="ORF">JOD45_000139</name>
</gene>
<keyword evidence="6" id="KW-0061">Asparagine biosynthesis</keyword>
<keyword evidence="6" id="KW-0028">Amino-acid biosynthesis</keyword>
<dbReference type="Gene3D" id="3.40.50.620">
    <property type="entry name" value="HUPs"/>
    <property type="match status" value="1"/>
</dbReference>
<dbReference type="EMBL" id="JAFBER010000001">
    <property type="protein sequence ID" value="MBM7643948.1"/>
    <property type="molecule type" value="Genomic_DNA"/>
</dbReference>
<evidence type="ECO:0000313" key="11">
    <source>
        <dbReference type="Proteomes" id="UP000808914"/>
    </source>
</evidence>
<protein>
    <recommendedName>
        <fullName evidence="3">asparagine synthase (glutamine-hydrolyzing)</fullName>
        <ecNumber evidence="3">6.3.5.4</ecNumber>
    </recommendedName>
</protein>
<feature type="domain" description="Glutamine amidotransferase type-2" evidence="9">
    <location>
        <begin position="2"/>
        <end position="216"/>
    </location>
</feature>
<keyword evidence="10" id="KW-0436">Ligase</keyword>
<dbReference type="SUPFAM" id="SSF56235">
    <property type="entry name" value="N-terminal nucleophile aminohydrolases (Ntn hydrolases)"/>
    <property type="match status" value="1"/>
</dbReference>
<dbReference type="CDD" id="cd01991">
    <property type="entry name" value="Asn_synthase_B_C"/>
    <property type="match status" value="1"/>
</dbReference>
<dbReference type="Gene3D" id="3.60.20.10">
    <property type="entry name" value="Glutamine Phosphoribosylpyrophosphate, subunit 1, domain 1"/>
    <property type="match status" value="1"/>
</dbReference>
<dbReference type="Pfam" id="PF13537">
    <property type="entry name" value="GATase_7"/>
    <property type="match status" value="1"/>
</dbReference>
<dbReference type="InterPro" id="IPR051786">
    <property type="entry name" value="ASN_synthetase/amidase"/>
</dbReference>
<accession>A0ABS2PV58</accession>
<organism evidence="10 11">
    <name type="scientific">Scopulibacillus daqui</name>
    <dbReference type="NCBI Taxonomy" id="1469162"/>
    <lineage>
        <taxon>Bacteria</taxon>
        <taxon>Bacillati</taxon>
        <taxon>Bacillota</taxon>
        <taxon>Bacilli</taxon>
        <taxon>Bacillales</taxon>
        <taxon>Sporolactobacillaceae</taxon>
        <taxon>Scopulibacillus</taxon>
    </lineage>
</organism>
<dbReference type="InterPro" id="IPR029055">
    <property type="entry name" value="Ntn_hydrolases_N"/>
</dbReference>
<dbReference type="PANTHER" id="PTHR43284">
    <property type="entry name" value="ASPARAGINE SYNTHETASE (GLUTAMINE-HYDROLYZING)"/>
    <property type="match status" value="1"/>
</dbReference>
<evidence type="ECO:0000256" key="7">
    <source>
        <dbReference type="ARBA" id="ARBA00022962"/>
    </source>
</evidence>
<dbReference type="PROSITE" id="PS51278">
    <property type="entry name" value="GATASE_TYPE_2"/>
    <property type="match status" value="1"/>
</dbReference>
<evidence type="ECO:0000256" key="8">
    <source>
        <dbReference type="ARBA" id="ARBA00048741"/>
    </source>
</evidence>
<dbReference type="CDD" id="cd00712">
    <property type="entry name" value="AsnB"/>
    <property type="match status" value="1"/>
</dbReference>
<dbReference type="GO" id="GO:0004066">
    <property type="term" value="F:asparagine synthase (glutamine-hydrolyzing) activity"/>
    <property type="evidence" value="ECO:0007669"/>
    <property type="project" value="UniProtKB-EC"/>
</dbReference>
<keyword evidence="5" id="KW-0067">ATP-binding</keyword>
<dbReference type="InterPro" id="IPR033738">
    <property type="entry name" value="AsnB_N"/>
</dbReference>
<comment type="caution">
    <text evidence="10">The sequence shown here is derived from an EMBL/GenBank/DDBJ whole genome shotgun (WGS) entry which is preliminary data.</text>
</comment>
<evidence type="ECO:0000256" key="2">
    <source>
        <dbReference type="ARBA" id="ARBA00005752"/>
    </source>
</evidence>
<keyword evidence="4" id="KW-0547">Nucleotide-binding</keyword>
<dbReference type="InterPro" id="IPR001962">
    <property type="entry name" value="Asn_synthase"/>
</dbReference>
<dbReference type="InterPro" id="IPR017932">
    <property type="entry name" value="GATase_2_dom"/>
</dbReference>
<evidence type="ECO:0000313" key="10">
    <source>
        <dbReference type="EMBL" id="MBM7643948.1"/>
    </source>
</evidence>
<dbReference type="EC" id="6.3.5.4" evidence="3"/>
<dbReference type="RefSeq" id="WP_205001901.1">
    <property type="nucleotide sequence ID" value="NZ_JAFBER010000001.1"/>
</dbReference>
<evidence type="ECO:0000256" key="1">
    <source>
        <dbReference type="ARBA" id="ARBA00005187"/>
    </source>
</evidence>
<dbReference type="NCBIfam" id="TIGR01536">
    <property type="entry name" value="asn_synth_AEB"/>
    <property type="match status" value="1"/>
</dbReference>
<name>A0ABS2PV58_9BACL</name>
<dbReference type="SUPFAM" id="SSF52402">
    <property type="entry name" value="Adenine nucleotide alpha hydrolases-like"/>
    <property type="match status" value="1"/>
</dbReference>
<comment type="similarity">
    <text evidence="2">Belongs to the asparagine synthetase family.</text>
</comment>
<evidence type="ECO:0000256" key="4">
    <source>
        <dbReference type="ARBA" id="ARBA00022741"/>
    </source>
</evidence>
<dbReference type="PANTHER" id="PTHR43284:SF1">
    <property type="entry name" value="ASPARAGINE SYNTHETASE"/>
    <property type="match status" value="1"/>
</dbReference>
<evidence type="ECO:0000259" key="9">
    <source>
        <dbReference type="PROSITE" id="PS51278"/>
    </source>
</evidence>
<dbReference type="InterPro" id="IPR014729">
    <property type="entry name" value="Rossmann-like_a/b/a_fold"/>
</dbReference>
<evidence type="ECO:0000256" key="6">
    <source>
        <dbReference type="ARBA" id="ARBA00022888"/>
    </source>
</evidence>
<dbReference type="Pfam" id="PF00733">
    <property type="entry name" value="Asn_synthase"/>
    <property type="match status" value="1"/>
</dbReference>
<comment type="catalytic activity">
    <reaction evidence="8">
        <text>L-aspartate + L-glutamine + ATP + H2O = L-asparagine + L-glutamate + AMP + diphosphate + H(+)</text>
        <dbReference type="Rhea" id="RHEA:12228"/>
        <dbReference type="ChEBI" id="CHEBI:15377"/>
        <dbReference type="ChEBI" id="CHEBI:15378"/>
        <dbReference type="ChEBI" id="CHEBI:29985"/>
        <dbReference type="ChEBI" id="CHEBI:29991"/>
        <dbReference type="ChEBI" id="CHEBI:30616"/>
        <dbReference type="ChEBI" id="CHEBI:33019"/>
        <dbReference type="ChEBI" id="CHEBI:58048"/>
        <dbReference type="ChEBI" id="CHEBI:58359"/>
        <dbReference type="ChEBI" id="CHEBI:456215"/>
        <dbReference type="EC" id="6.3.5.4"/>
    </reaction>
</comment>
<dbReference type="Proteomes" id="UP000808914">
    <property type="component" value="Unassembled WGS sequence"/>
</dbReference>
<comment type="pathway">
    <text evidence="1">Amino-acid biosynthesis; L-asparagine biosynthesis; L-asparagine from L-aspartate (L-Gln route): step 1/1.</text>
</comment>
<dbReference type="InterPro" id="IPR006426">
    <property type="entry name" value="Asn_synth_AEB"/>
</dbReference>